<keyword evidence="2" id="KW-1185">Reference proteome</keyword>
<dbReference type="AlphaFoldDB" id="A0A0K2YAL6"/>
<dbReference type="EMBL" id="CDMK01000001">
    <property type="protein sequence ID" value="CRI34040.1"/>
    <property type="molecule type" value="Genomic_DNA"/>
</dbReference>
<dbReference type="Proteomes" id="UP000046090">
    <property type="component" value="Unassembled WGS sequence"/>
</dbReference>
<protein>
    <submittedName>
        <fullName evidence="1">Uncharacterized protein</fullName>
    </submittedName>
</protein>
<dbReference type="RefSeq" id="WP_015106109.1">
    <property type="nucleotide sequence ID" value="NZ_AP026684.1"/>
</dbReference>
<evidence type="ECO:0000313" key="1">
    <source>
        <dbReference type="EMBL" id="CRI34040.1"/>
    </source>
</evidence>
<dbReference type="GeneID" id="76197817"/>
<sequence>MTTKHEALESKYSALEASQTDSVLKDKRIAELAQQNKELTAQKQNAEQKVSSL</sequence>
<accession>A0A0K2YAL6</accession>
<dbReference type="STRING" id="1216962.BN341_2570"/>
<gene>
    <name evidence="1" type="ORF">HHE01_17260</name>
</gene>
<reference evidence="2" key="1">
    <citation type="submission" date="2014-12" db="EMBL/GenBank/DDBJ databases">
        <authorList>
            <person name="Smet A."/>
        </authorList>
    </citation>
    <scope>NUCLEOTIDE SEQUENCE [LARGE SCALE GENOMIC DNA]</scope>
</reference>
<evidence type="ECO:0000313" key="2">
    <source>
        <dbReference type="Proteomes" id="UP000046090"/>
    </source>
</evidence>
<name>A0A0K2YAL6_HELHE</name>
<organism evidence="1 2">
    <name type="scientific">Helicobacter heilmannii</name>
    <dbReference type="NCBI Taxonomy" id="35817"/>
    <lineage>
        <taxon>Bacteria</taxon>
        <taxon>Pseudomonadati</taxon>
        <taxon>Campylobacterota</taxon>
        <taxon>Epsilonproteobacteria</taxon>
        <taxon>Campylobacterales</taxon>
        <taxon>Helicobacteraceae</taxon>
        <taxon>Helicobacter</taxon>
    </lineage>
</organism>
<proteinExistence type="predicted"/>